<keyword evidence="6" id="KW-0408">Iron</keyword>
<accession>A0A8J7QDH8</accession>
<dbReference type="GO" id="GO:0046872">
    <property type="term" value="F:metal ion binding"/>
    <property type="evidence" value="ECO:0007669"/>
    <property type="project" value="UniProtKB-KW"/>
</dbReference>
<evidence type="ECO:0000256" key="4">
    <source>
        <dbReference type="ARBA" id="ARBA00022723"/>
    </source>
</evidence>
<keyword evidence="15" id="KW-1185">Reference proteome</keyword>
<reference evidence="14" key="1">
    <citation type="submission" date="2021-03" db="EMBL/GenBank/DDBJ databases">
        <authorList>
            <person name="Wang G."/>
        </authorList>
    </citation>
    <scope>NUCLEOTIDE SEQUENCE</scope>
    <source>
        <strain evidence="14">KCTC 12899</strain>
    </source>
</reference>
<evidence type="ECO:0000313" key="14">
    <source>
        <dbReference type="EMBL" id="MBO1317600.1"/>
    </source>
</evidence>
<dbReference type="Pfam" id="PF00355">
    <property type="entry name" value="Rieske"/>
    <property type="match status" value="1"/>
</dbReference>
<dbReference type="InterPro" id="IPR013130">
    <property type="entry name" value="Fe3_Rdtase_TM_dom"/>
</dbReference>
<feature type="transmembrane region" description="Helical" evidence="12">
    <location>
        <begin position="89"/>
        <end position="108"/>
    </location>
</feature>
<evidence type="ECO:0000256" key="5">
    <source>
        <dbReference type="ARBA" id="ARBA00022989"/>
    </source>
</evidence>
<dbReference type="RefSeq" id="WP_207856929.1">
    <property type="nucleotide sequence ID" value="NZ_JAFREP010000003.1"/>
</dbReference>
<evidence type="ECO:0000256" key="6">
    <source>
        <dbReference type="ARBA" id="ARBA00023004"/>
    </source>
</evidence>
<keyword evidence="2 12" id="KW-0812">Transmembrane</keyword>
<proteinExistence type="inferred from homology"/>
<comment type="subcellular location">
    <subcellularLocation>
        <location evidence="1">Membrane</location>
        <topology evidence="1">Multi-pass membrane protein</topology>
    </subcellularLocation>
</comment>
<feature type="transmembrane region" description="Helical" evidence="12">
    <location>
        <begin position="20"/>
        <end position="43"/>
    </location>
</feature>
<sequence>MSLAYQAVGWNRQKKVYDGWLAVGILLYLAVFMVLGAVLFPSITAETLLIRGFGTASFVLLHVILYIGPAARLFPRLLPLLYNRRHMGVSMFVLGLAHGVLALIQYHVGGDQFPLVSLLTSNGDYASVVNFPFQLLGFLALGILFLMAATSHDFWLANLTAPVWKALHMLVYVAYALLVAHVALGYLQNHAAPVTTALLGLGVLGLFGLHAAAALREGATDKEAEADNGWVYVARVDEILENRARMICAAGERIAVFKYEGKVSAVSNVCQHQNGPLGEGKIVDGCITCPWHGYQYRPKDGASPPPFTEKIPTFRAKVTEGKIYVDPKPLPPGTEVEPALIQGEGVA</sequence>
<comment type="caution">
    <text evidence="14">The sequence shown here is derived from an EMBL/GenBank/DDBJ whole genome shotgun (WGS) entry which is preliminary data.</text>
</comment>
<feature type="transmembrane region" description="Helical" evidence="12">
    <location>
        <begin position="194"/>
        <end position="215"/>
    </location>
</feature>
<evidence type="ECO:0000256" key="7">
    <source>
        <dbReference type="ARBA" id="ARBA00023014"/>
    </source>
</evidence>
<evidence type="ECO:0000256" key="3">
    <source>
        <dbReference type="ARBA" id="ARBA00022714"/>
    </source>
</evidence>
<dbReference type="EMBL" id="JAFREP010000003">
    <property type="protein sequence ID" value="MBO1317600.1"/>
    <property type="molecule type" value="Genomic_DNA"/>
</dbReference>
<keyword evidence="8 12" id="KW-0472">Membrane</keyword>
<keyword evidence="5 12" id="KW-1133">Transmembrane helix</keyword>
<feature type="transmembrane region" description="Helical" evidence="12">
    <location>
        <begin position="128"/>
        <end position="148"/>
    </location>
</feature>
<dbReference type="Gene3D" id="2.102.10.10">
    <property type="entry name" value="Rieske [2Fe-2S] iron-sulphur domain"/>
    <property type="match status" value="1"/>
</dbReference>
<name>A0A8J7QDH8_9BACT</name>
<evidence type="ECO:0000256" key="9">
    <source>
        <dbReference type="ARBA" id="ARBA00034078"/>
    </source>
</evidence>
<dbReference type="AlphaFoldDB" id="A0A8J7QDH8"/>
<evidence type="ECO:0000256" key="11">
    <source>
        <dbReference type="SAM" id="MobiDB-lite"/>
    </source>
</evidence>
<evidence type="ECO:0000259" key="13">
    <source>
        <dbReference type="PROSITE" id="PS51296"/>
    </source>
</evidence>
<evidence type="ECO:0000256" key="2">
    <source>
        <dbReference type="ARBA" id="ARBA00022692"/>
    </source>
</evidence>
<feature type="region of interest" description="Disordered" evidence="11">
    <location>
        <begin position="328"/>
        <end position="347"/>
    </location>
</feature>
<evidence type="ECO:0000256" key="8">
    <source>
        <dbReference type="ARBA" id="ARBA00023136"/>
    </source>
</evidence>
<comment type="cofactor">
    <cofactor evidence="9">
        <name>[2Fe-2S] cluster</name>
        <dbReference type="ChEBI" id="CHEBI:190135"/>
    </cofactor>
</comment>
<dbReference type="Proteomes" id="UP000664417">
    <property type="component" value="Unassembled WGS sequence"/>
</dbReference>
<evidence type="ECO:0000256" key="1">
    <source>
        <dbReference type="ARBA" id="ARBA00004141"/>
    </source>
</evidence>
<dbReference type="GO" id="GO:0016020">
    <property type="term" value="C:membrane"/>
    <property type="evidence" value="ECO:0007669"/>
    <property type="project" value="UniProtKB-SubCell"/>
</dbReference>
<dbReference type="InterPro" id="IPR017941">
    <property type="entry name" value="Rieske_2Fe-2S"/>
</dbReference>
<organism evidence="14 15">
    <name type="scientific">Acanthopleuribacter pedis</name>
    <dbReference type="NCBI Taxonomy" id="442870"/>
    <lineage>
        <taxon>Bacteria</taxon>
        <taxon>Pseudomonadati</taxon>
        <taxon>Acidobacteriota</taxon>
        <taxon>Holophagae</taxon>
        <taxon>Acanthopleuribacterales</taxon>
        <taxon>Acanthopleuribacteraceae</taxon>
        <taxon>Acanthopleuribacter</taxon>
    </lineage>
</organism>
<protein>
    <submittedName>
        <fullName evidence="14">Ferric reductase-like transmembrane domain-containing protein</fullName>
    </submittedName>
</protein>
<dbReference type="InterPro" id="IPR036922">
    <property type="entry name" value="Rieske_2Fe-2S_sf"/>
</dbReference>
<dbReference type="GO" id="GO:0051537">
    <property type="term" value="F:2 iron, 2 sulfur cluster binding"/>
    <property type="evidence" value="ECO:0007669"/>
    <property type="project" value="UniProtKB-KW"/>
</dbReference>
<keyword evidence="7" id="KW-0411">Iron-sulfur</keyword>
<keyword evidence="3" id="KW-0001">2Fe-2S</keyword>
<dbReference type="PANTHER" id="PTHR21496">
    <property type="entry name" value="FERREDOXIN-RELATED"/>
    <property type="match status" value="1"/>
</dbReference>
<dbReference type="PROSITE" id="PS51296">
    <property type="entry name" value="RIESKE"/>
    <property type="match status" value="1"/>
</dbReference>
<gene>
    <name evidence="14" type="ORF">J3U88_03940</name>
</gene>
<evidence type="ECO:0000256" key="10">
    <source>
        <dbReference type="ARBA" id="ARBA00038001"/>
    </source>
</evidence>
<evidence type="ECO:0000313" key="15">
    <source>
        <dbReference type="Proteomes" id="UP000664417"/>
    </source>
</evidence>
<dbReference type="SUPFAM" id="SSF50022">
    <property type="entry name" value="ISP domain"/>
    <property type="match status" value="1"/>
</dbReference>
<dbReference type="Pfam" id="PF01794">
    <property type="entry name" value="Ferric_reduct"/>
    <property type="match status" value="1"/>
</dbReference>
<feature type="domain" description="Rieske" evidence="13">
    <location>
        <begin position="231"/>
        <end position="325"/>
    </location>
</feature>
<feature type="transmembrane region" description="Helical" evidence="12">
    <location>
        <begin position="49"/>
        <end position="68"/>
    </location>
</feature>
<comment type="similarity">
    <text evidence="10">Belongs to the bacterial ring-hydroxylating dioxygenase ferredoxin component family.</text>
</comment>
<dbReference type="PANTHER" id="PTHR21496:SF0">
    <property type="entry name" value="RIESKE DOMAIN-CONTAINING PROTEIN"/>
    <property type="match status" value="1"/>
</dbReference>
<keyword evidence="4" id="KW-0479">Metal-binding</keyword>
<evidence type="ECO:0000256" key="12">
    <source>
        <dbReference type="SAM" id="Phobius"/>
    </source>
</evidence>